<keyword evidence="13" id="KW-0282">Flagellum</keyword>
<feature type="coiled-coil region" evidence="7">
    <location>
        <begin position="154"/>
        <end position="181"/>
    </location>
</feature>
<evidence type="ECO:0000313" key="14">
    <source>
        <dbReference type="Proteomes" id="UP000028878"/>
    </source>
</evidence>
<keyword evidence="14" id="KW-1185">Reference proteome</keyword>
<evidence type="ECO:0000259" key="10">
    <source>
        <dbReference type="Pfam" id="PF06429"/>
    </source>
</evidence>
<keyword evidence="7" id="KW-0175">Coiled coil</keyword>
<dbReference type="Pfam" id="PF22638">
    <property type="entry name" value="FlgK_D1"/>
    <property type="match status" value="1"/>
</dbReference>
<evidence type="ECO:0000256" key="6">
    <source>
        <dbReference type="ARBA" id="ARBA00023143"/>
    </source>
</evidence>
<feature type="domain" description="Flagellar hook-associated protein FlgK helical" evidence="12">
    <location>
        <begin position="91"/>
        <end position="324"/>
    </location>
</feature>
<dbReference type="InterPro" id="IPR010930">
    <property type="entry name" value="Flg_bb/hook_C_dom"/>
</dbReference>
<dbReference type="GO" id="GO:0005198">
    <property type="term" value="F:structural molecule activity"/>
    <property type="evidence" value="ECO:0007669"/>
    <property type="project" value="InterPro"/>
</dbReference>
<dbReference type="Pfam" id="PF06429">
    <property type="entry name" value="Flg_bbr_C"/>
    <property type="match status" value="1"/>
</dbReference>
<evidence type="ECO:0000256" key="2">
    <source>
        <dbReference type="ARBA" id="ARBA00004613"/>
    </source>
</evidence>
<evidence type="ECO:0000256" key="8">
    <source>
        <dbReference type="SAM" id="MobiDB-lite"/>
    </source>
</evidence>
<dbReference type="NCBIfam" id="TIGR02492">
    <property type="entry name" value="flgK_ends"/>
    <property type="match status" value="1"/>
</dbReference>
<keyword evidence="13" id="KW-0969">Cilium</keyword>
<dbReference type="InterPro" id="IPR053927">
    <property type="entry name" value="FlgK_helical"/>
</dbReference>
<evidence type="ECO:0000259" key="12">
    <source>
        <dbReference type="Pfam" id="PF22638"/>
    </source>
</evidence>
<dbReference type="InterPro" id="IPR001444">
    <property type="entry name" value="Flag_bb_rod_N"/>
</dbReference>
<keyword evidence="5" id="KW-0964">Secreted</keyword>
<dbReference type="GO" id="GO:0009424">
    <property type="term" value="C:bacterial-type flagellum hook"/>
    <property type="evidence" value="ECO:0007669"/>
    <property type="project" value="InterPro"/>
</dbReference>
<dbReference type="Pfam" id="PF21158">
    <property type="entry name" value="flgK_1st_1"/>
    <property type="match status" value="1"/>
</dbReference>
<evidence type="ECO:0000256" key="1">
    <source>
        <dbReference type="ARBA" id="ARBA00004365"/>
    </source>
</evidence>
<reference evidence="14" key="2">
    <citation type="submission" date="2014-11" db="EMBL/GenBank/DDBJ databases">
        <title>Draft genome sequence of Hydrogenophaga intermedia S1.</title>
        <authorList>
            <person name="Gan H.M."/>
            <person name="Chew T.H."/>
            <person name="Stolz A."/>
        </authorList>
    </citation>
    <scope>NUCLEOTIDE SEQUENCE [LARGE SCALE GENOMIC DNA]</scope>
    <source>
        <strain evidence="14">S1</strain>
    </source>
</reference>
<dbReference type="InterPro" id="IPR002371">
    <property type="entry name" value="FlgK"/>
</dbReference>
<reference evidence="14" key="1">
    <citation type="submission" date="2014-02" db="EMBL/GenBank/DDBJ databases">
        <authorList>
            <person name="Gan H."/>
        </authorList>
    </citation>
    <scope>NUCLEOTIDE SEQUENCE [LARGE SCALE GENOMIC DNA]</scope>
    <source>
        <strain evidence="14">S1</strain>
    </source>
</reference>
<keyword evidence="6" id="KW-0975">Bacterial flagellum</keyword>
<evidence type="ECO:0000256" key="7">
    <source>
        <dbReference type="SAM" id="Coils"/>
    </source>
</evidence>
<evidence type="ECO:0000313" key="13">
    <source>
        <dbReference type="EMBL" id="CDN85919.1"/>
    </source>
</evidence>
<dbReference type="EMBL" id="CCAE010000002">
    <property type="protein sequence ID" value="CDN85919.1"/>
    <property type="molecule type" value="Genomic_DNA"/>
</dbReference>
<dbReference type="GO" id="GO:0005576">
    <property type="term" value="C:extracellular region"/>
    <property type="evidence" value="ECO:0007669"/>
    <property type="project" value="UniProtKB-SubCell"/>
</dbReference>
<evidence type="ECO:0000256" key="3">
    <source>
        <dbReference type="ARBA" id="ARBA00009677"/>
    </source>
</evidence>
<accession>A0A1L1PDR7</accession>
<dbReference type="InterPro" id="IPR049119">
    <property type="entry name" value="FlgK_D2-like"/>
</dbReference>
<organism evidence="13 14">
    <name type="scientific">Hydrogenophaga intermedia</name>
    <dbReference type="NCBI Taxonomy" id="65786"/>
    <lineage>
        <taxon>Bacteria</taxon>
        <taxon>Pseudomonadati</taxon>
        <taxon>Pseudomonadota</taxon>
        <taxon>Betaproteobacteria</taxon>
        <taxon>Burkholderiales</taxon>
        <taxon>Comamonadaceae</taxon>
        <taxon>Hydrogenophaga</taxon>
    </lineage>
</organism>
<dbReference type="Pfam" id="PF00460">
    <property type="entry name" value="Flg_bb_rod"/>
    <property type="match status" value="1"/>
</dbReference>
<protein>
    <recommendedName>
        <fullName evidence="4">Flagellar hook-associated protein 1</fullName>
    </recommendedName>
</protein>
<feature type="domain" description="Flagellar basal body rod protein N-terminal" evidence="9">
    <location>
        <begin position="4"/>
        <end position="33"/>
    </location>
</feature>
<evidence type="ECO:0000256" key="5">
    <source>
        <dbReference type="ARBA" id="ARBA00022525"/>
    </source>
</evidence>
<dbReference type="PRINTS" id="PR01005">
    <property type="entry name" value="FLGHOOKAP1"/>
</dbReference>
<gene>
    <name evidence="13" type="ORF">BN948_00316</name>
</gene>
<proteinExistence type="inferred from homology"/>
<sequence>MSSLNIATRALNTNLAALQVIGHNIANVNTPGYSRQNVVLSSAGYQFTGGGYFGKGVEMTTVERAHNEYLTREARQTGSVAASDAARLARLEQLETVFPTGEKGLGVALNDMLNSWTDLTSAPGNSTARLVVIARADEFASRLRDSAGQLDLLRNSTQQQVKSITDDINRLAQDLAKVNQRIVETAGTAHTPNDLFDQRDQLLAELSGRVQITTVPGEAGAVNVFVGGSQPLVLGSQAAKLAAQTDPMDNSRISINFVQGGVSSPLADSALAGGQLAGVVRFLNDDLAAATNQLGRIALATASLMNEQHALGMDLNGNPGQNFFVPPAAAKGIASPANGGTGQMSAVVSDPQALIASDYEVRVEAGGFSIVRLSDGNTTSVGALPADVDGLTFQVDAAGAVAGDRFRIRPFESAARNLKVAIDAPEQLAVASPVMVTPATTNSGSLSVESLFAVENSANLTDPVTITFNADGSFSATGLGPGNPPPDNPGPPPSYNFKPGEPIVLNGWSMTLRGNPTAGDSFSIGASPSNAIAQSAGNANGMLALRDLATFDGVPLSDGYVSLFSDLGTRVQGAQFAADFSAGVATAAEQARANVAGVNLDEEAARLLQFQQAYQASAKFLQIAQSTFDSLLQTVGR</sequence>
<keyword evidence="13" id="KW-0966">Cell projection</keyword>
<dbReference type="SUPFAM" id="SSF64518">
    <property type="entry name" value="Phase 1 flagellin"/>
    <property type="match status" value="1"/>
</dbReference>
<dbReference type="RefSeq" id="WP_009520037.1">
    <property type="nucleotide sequence ID" value="NZ_CCAE010000002.1"/>
</dbReference>
<evidence type="ECO:0000259" key="9">
    <source>
        <dbReference type="Pfam" id="PF00460"/>
    </source>
</evidence>
<dbReference type="Proteomes" id="UP000028878">
    <property type="component" value="Unassembled WGS sequence"/>
</dbReference>
<comment type="similarity">
    <text evidence="3">Belongs to the flagella basal body rod proteins family.</text>
</comment>
<feature type="domain" description="Flagellar basal-body/hook protein C-terminal" evidence="10">
    <location>
        <begin position="595"/>
        <end position="633"/>
    </location>
</feature>
<feature type="domain" description="Flagellar hook-associated protein 1 D2-like" evidence="11">
    <location>
        <begin position="338"/>
        <end position="410"/>
    </location>
</feature>
<dbReference type="PANTHER" id="PTHR30033">
    <property type="entry name" value="FLAGELLAR HOOK-ASSOCIATED PROTEIN 1"/>
    <property type="match status" value="1"/>
</dbReference>
<evidence type="ECO:0000256" key="4">
    <source>
        <dbReference type="ARBA" id="ARBA00016244"/>
    </source>
</evidence>
<comment type="subcellular location">
    <subcellularLocation>
        <location evidence="1">Bacterial flagellum</location>
    </subcellularLocation>
    <subcellularLocation>
        <location evidence="2">Secreted</location>
    </subcellularLocation>
</comment>
<dbReference type="PANTHER" id="PTHR30033:SF1">
    <property type="entry name" value="FLAGELLAR HOOK-ASSOCIATED PROTEIN 1"/>
    <property type="match status" value="1"/>
</dbReference>
<dbReference type="GO" id="GO:0044780">
    <property type="term" value="P:bacterial-type flagellum assembly"/>
    <property type="evidence" value="ECO:0007669"/>
    <property type="project" value="InterPro"/>
</dbReference>
<name>A0A1L1PDR7_HYDIT</name>
<evidence type="ECO:0000259" key="11">
    <source>
        <dbReference type="Pfam" id="PF21158"/>
    </source>
</evidence>
<dbReference type="AlphaFoldDB" id="A0A1L1PDR7"/>
<feature type="compositionally biased region" description="Pro residues" evidence="8">
    <location>
        <begin position="482"/>
        <end position="494"/>
    </location>
</feature>
<feature type="region of interest" description="Disordered" evidence="8">
    <location>
        <begin position="475"/>
        <end position="495"/>
    </location>
</feature>